<dbReference type="InterPro" id="IPR032812">
    <property type="entry name" value="SbsA_Ig"/>
</dbReference>
<evidence type="ECO:0000313" key="4">
    <source>
        <dbReference type="Proteomes" id="UP000033115"/>
    </source>
</evidence>
<organism evidence="3 4">
    <name type="scientific">Clostridium scatologenes</name>
    <dbReference type="NCBI Taxonomy" id="1548"/>
    <lineage>
        <taxon>Bacteria</taxon>
        <taxon>Bacillati</taxon>
        <taxon>Bacillota</taxon>
        <taxon>Clostridia</taxon>
        <taxon>Eubacteriales</taxon>
        <taxon>Clostridiaceae</taxon>
        <taxon>Clostridium</taxon>
    </lineage>
</organism>
<dbReference type="Gene3D" id="2.60.40.1220">
    <property type="match status" value="1"/>
</dbReference>
<dbReference type="PANTHER" id="PTHR46333:SF2">
    <property type="entry name" value="CYTOKINESIS PROTEIN 3"/>
    <property type="match status" value="1"/>
</dbReference>
<dbReference type="Gene3D" id="3.10.620.30">
    <property type="match status" value="1"/>
</dbReference>
<proteinExistence type="predicted"/>
<dbReference type="InterPro" id="IPR002931">
    <property type="entry name" value="Transglutaminase-like"/>
</dbReference>
<dbReference type="GO" id="GO:0005737">
    <property type="term" value="C:cytoplasm"/>
    <property type="evidence" value="ECO:0007669"/>
    <property type="project" value="TreeGrafter"/>
</dbReference>
<dbReference type="Pfam" id="PF01841">
    <property type="entry name" value="Transglut_core"/>
    <property type="match status" value="1"/>
</dbReference>
<protein>
    <submittedName>
        <fullName evidence="3">Transglutaminase domain protein</fullName>
    </submittedName>
</protein>
<dbReference type="HOGENOM" id="CLU_541540_0_0_9"/>
<dbReference type="EMBL" id="CP009933">
    <property type="protein sequence ID" value="AKA69372.1"/>
    <property type="molecule type" value="Genomic_DNA"/>
</dbReference>
<evidence type="ECO:0000259" key="2">
    <source>
        <dbReference type="SMART" id="SM00635"/>
    </source>
</evidence>
<dbReference type="InterPro" id="IPR014755">
    <property type="entry name" value="Cu-Rt/internalin_Ig-like"/>
</dbReference>
<dbReference type="STRING" id="1548.CSCA_2247"/>
<evidence type="ECO:0000256" key="1">
    <source>
        <dbReference type="ARBA" id="ARBA00022729"/>
    </source>
</evidence>
<keyword evidence="1" id="KW-0732">Signal</keyword>
<dbReference type="AlphaFoldDB" id="A0A0E3M9B5"/>
<reference evidence="3 4" key="1">
    <citation type="journal article" date="2015" name="J. Biotechnol.">
        <title>Complete genome sequence of a malodorant-producing acetogen, Clostridium scatologenes ATCC 25775(T).</title>
        <authorList>
            <person name="Zhu Z."/>
            <person name="Guo T."/>
            <person name="Zheng H."/>
            <person name="Song T."/>
            <person name="Ouyang P."/>
            <person name="Xie J."/>
        </authorList>
    </citation>
    <scope>NUCLEOTIDE SEQUENCE [LARGE SCALE GENOMIC DNA]</scope>
    <source>
        <strain evidence="3 4">ATCC 25775</strain>
    </source>
</reference>
<dbReference type="Proteomes" id="UP000033115">
    <property type="component" value="Chromosome"/>
</dbReference>
<dbReference type="InterPro" id="IPR038765">
    <property type="entry name" value="Papain-like_cys_pep_sf"/>
</dbReference>
<dbReference type="InterPro" id="IPR008964">
    <property type="entry name" value="Invasin/intimin_cell_adhesion"/>
</dbReference>
<dbReference type="SMART" id="SM00635">
    <property type="entry name" value="BID_2"/>
    <property type="match status" value="1"/>
</dbReference>
<dbReference type="PANTHER" id="PTHR46333">
    <property type="entry name" value="CYTOKINESIS PROTEIN 3"/>
    <property type="match status" value="1"/>
</dbReference>
<dbReference type="Pfam" id="PF13205">
    <property type="entry name" value="Big_5"/>
    <property type="match status" value="1"/>
</dbReference>
<gene>
    <name evidence="3" type="ORF">CSCA_2247</name>
</gene>
<dbReference type="SUPFAM" id="SSF54001">
    <property type="entry name" value="Cysteine proteinases"/>
    <property type="match status" value="1"/>
</dbReference>
<dbReference type="InterPro" id="IPR052557">
    <property type="entry name" value="CAP/Cytokinesis_protein"/>
</dbReference>
<dbReference type="Pfam" id="PF02368">
    <property type="entry name" value="Big_2"/>
    <property type="match status" value="1"/>
</dbReference>
<dbReference type="Gene3D" id="2.60.40.1080">
    <property type="match status" value="1"/>
</dbReference>
<accession>A0A0E3M9B5</accession>
<keyword evidence="4" id="KW-1185">Reference proteome</keyword>
<dbReference type="InterPro" id="IPR003343">
    <property type="entry name" value="Big_2"/>
</dbReference>
<dbReference type="KEGG" id="csq:CSCA_2247"/>
<dbReference type="SUPFAM" id="SSF49373">
    <property type="entry name" value="Invasin/intimin cell-adhesion fragments"/>
    <property type="match status" value="1"/>
</dbReference>
<sequence>MKINTKLPYSILVIFFIIFLPTFVQASESKNIIEHYSYSTEVNDLNKKTFKIHNKQHINKTLISYDNNNCNTIEQLEELAKDNILNKNTNFSIHYTGNLSDLSGSQKLPNKIMDYVIAYDNYAGYCVTNCITTYSGYDKNIDIKFDVTYLLTHDEEIWVDNKVDSIIQNIIRDSMTQDQKEKAIHDYIVANVAYDETAKKNSPYNALHDGITMCGGYTLLACKMLNKVNIKNLLVLGKVDGSSINNHIWNLVNINEKWYHLDCTWDDPVPDIPNHVCYNYYNLTDDELAKDHNWEMSKYPFAETKYNLSIINIPVKAVQLDKHHITLKIGETTSLAANVLPVNASNNSIKWKFNAEGIIYFDGKTMKGVKSGTVYINAVSDDGSFEDTCVVTVTNEIADPIDINDSTQLQEKTDVDNDKSWKIRFNKNISTSALNKDNVYILDEFNNKVDINLKFDVSKDTLIVEPLKNYDSGKTYYLVINKKISSDSGKKMSKTDIMKFSIK</sequence>
<evidence type="ECO:0000313" key="3">
    <source>
        <dbReference type="EMBL" id="AKA69372.1"/>
    </source>
</evidence>
<feature type="domain" description="BIG2" evidence="2">
    <location>
        <begin position="314"/>
        <end position="390"/>
    </location>
</feature>
<name>A0A0E3M9B5_CLOSL</name>